<organism evidence="1 2">
    <name type="scientific">Candidatus Gottesmanbacteria bacterium RIFCSPHIGHO2_01_FULL_39_10</name>
    <dbReference type="NCBI Taxonomy" id="1798375"/>
    <lineage>
        <taxon>Bacteria</taxon>
        <taxon>Candidatus Gottesmaniibacteriota</taxon>
    </lineage>
</organism>
<evidence type="ECO:0000313" key="1">
    <source>
        <dbReference type="EMBL" id="OGG12969.1"/>
    </source>
</evidence>
<dbReference type="EMBL" id="MFJE01000066">
    <property type="protein sequence ID" value="OGG12969.1"/>
    <property type="molecule type" value="Genomic_DNA"/>
</dbReference>
<evidence type="ECO:0008006" key="3">
    <source>
        <dbReference type="Google" id="ProtNLM"/>
    </source>
</evidence>
<sequence length="118" mass="13722">MKEINILWVDSEHPESWEDTIEDLNQGQDFKVTLLSSTERERVIGECQGKDMVVIHRGFVSSVETKKLLEEIKSRHQKIRIGLDSNAVNQILEPVTDFQVYKPITIDELRQLLKKAFK</sequence>
<comment type="caution">
    <text evidence="1">The sequence shown here is derived from an EMBL/GenBank/DDBJ whole genome shotgun (WGS) entry which is preliminary data.</text>
</comment>
<dbReference type="STRING" id="1798375.A2773_03055"/>
<reference evidence="1 2" key="1">
    <citation type="journal article" date="2016" name="Nat. Commun.">
        <title>Thousands of microbial genomes shed light on interconnected biogeochemical processes in an aquifer system.</title>
        <authorList>
            <person name="Anantharaman K."/>
            <person name="Brown C.T."/>
            <person name="Hug L.A."/>
            <person name="Sharon I."/>
            <person name="Castelle C.J."/>
            <person name="Probst A.J."/>
            <person name="Thomas B.C."/>
            <person name="Singh A."/>
            <person name="Wilkins M.J."/>
            <person name="Karaoz U."/>
            <person name="Brodie E.L."/>
            <person name="Williams K.H."/>
            <person name="Hubbard S.S."/>
            <person name="Banfield J.F."/>
        </authorList>
    </citation>
    <scope>NUCLEOTIDE SEQUENCE [LARGE SCALE GENOMIC DNA]</scope>
</reference>
<protein>
    <recommendedName>
        <fullName evidence="3">Response regulatory domain-containing protein</fullName>
    </recommendedName>
</protein>
<evidence type="ECO:0000313" key="2">
    <source>
        <dbReference type="Proteomes" id="UP000177383"/>
    </source>
</evidence>
<accession>A0A1F5ZKE8</accession>
<gene>
    <name evidence="1" type="ORF">A2773_03055</name>
</gene>
<proteinExistence type="predicted"/>
<name>A0A1F5ZKE8_9BACT</name>
<dbReference type="AlphaFoldDB" id="A0A1F5ZKE8"/>
<dbReference type="Proteomes" id="UP000177383">
    <property type="component" value="Unassembled WGS sequence"/>
</dbReference>